<keyword evidence="11" id="KW-0472">Membrane</keyword>
<name>E8MZG2_ANATU</name>
<evidence type="ECO:0000256" key="11">
    <source>
        <dbReference type="SAM" id="Phobius"/>
    </source>
</evidence>
<dbReference type="Proteomes" id="UP000008922">
    <property type="component" value="Chromosome"/>
</dbReference>
<dbReference type="InterPro" id="IPR036852">
    <property type="entry name" value="Peptidase_S8/S53_dom_sf"/>
</dbReference>
<evidence type="ECO:0000256" key="3">
    <source>
        <dbReference type="ARBA" id="ARBA00022525"/>
    </source>
</evidence>
<dbReference type="Pfam" id="PF00082">
    <property type="entry name" value="Peptidase_S8"/>
    <property type="match status" value="1"/>
</dbReference>
<feature type="active site" description="Charge relay system" evidence="8 9">
    <location>
        <position position="618"/>
    </location>
</feature>
<reference evidence="14 15" key="1">
    <citation type="submission" date="2010-12" db="EMBL/GenBank/DDBJ databases">
        <title>Whole genome sequence of Anaerolinea thermophila UNI-1.</title>
        <authorList>
            <person name="Narita-Yamada S."/>
            <person name="Kishi E."/>
            <person name="Watanabe Y."/>
            <person name="Takasaki K."/>
            <person name="Ankai A."/>
            <person name="Oguchi A."/>
            <person name="Fukui S."/>
            <person name="Takahashi M."/>
            <person name="Yashiro I."/>
            <person name="Hosoyama A."/>
            <person name="Sekiguchi Y."/>
            <person name="Hanada S."/>
            <person name="Fujita N."/>
        </authorList>
    </citation>
    <scope>NUCLEOTIDE SEQUENCE [LARGE SCALE GENOMIC DNA]</scope>
    <source>
        <strain evidence="15">DSM 14523 / JCM 11388 / NBRC 100420 / UNI-1</strain>
    </source>
</reference>
<dbReference type="HOGENOM" id="CLU_005356_0_0_0"/>
<dbReference type="STRING" id="926569.ANT_24840"/>
<evidence type="ECO:0000256" key="7">
    <source>
        <dbReference type="ARBA" id="ARBA00022825"/>
    </source>
</evidence>
<evidence type="ECO:0000256" key="6">
    <source>
        <dbReference type="ARBA" id="ARBA00022801"/>
    </source>
</evidence>
<dbReference type="KEGG" id="atm:ANT_24840"/>
<dbReference type="GO" id="GO:0004252">
    <property type="term" value="F:serine-type endopeptidase activity"/>
    <property type="evidence" value="ECO:0007669"/>
    <property type="project" value="UniProtKB-UniRule"/>
</dbReference>
<dbReference type="Gene3D" id="3.50.30.30">
    <property type="match status" value="1"/>
</dbReference>
<dbReference type="InterPro" id="IPR023828">
    <property type="entry name" value="Peptidase_S8_Ser-AS"/>
</dbReference>
<dbReference type="InterPro" id="IPR050131">
    <property type="entry name" value="Peptidase_S8_subtilisin-like"/>
</dbReference>
<evidence type="ECO:0000313" key="14">
    <source>
        <dbReference type="EMBL" id="BAJ64510.1"/>
    </source>
</evidence>
<dbReference type="InterPro" id="IPR034213">
    <property type="entry name" value="S8_Vpr-like"/>
</dbReference>
<comment type="similarity">
    <text evidence="1 9 10">Belongs to the peptidase S8 family.</text>
</comment>
<evidence type="ECO:0000313" key="15">
    <source>
        <dbReference type="Proteomes" id="UP000008922"/>
    </source>
</evidence>
<dbReference type="SUPFAM" id="SSF52025">
    <property type="entry name" value="PA domain"/>
    <property type="match status" value="1"/>
</dbReference>
<dbReference type="AlphaFoldDB" id="E8MZG2"/>
<evidence type="ECO:0000256" key="10">
    <source>
        <dbReference type="RuleBase" id="RU003355"/>
    </source>
</evidence>
<dbReference type="InterPro" id="IPR000209">
    <property type="entry name" value="Peptidase_S8/S53_dom"/>
</dbReference>
<evidence type="ECO:0000256" key="5">
    <source>
        <dbReference type="ARBA" id="ARBA00022729"/>
    </source>
</evidence>
<evidence type="ECO:0000256" key="2">
    <source>
        <dbReference type="ARBA" id="ARBA00022512"/>
    </source>
</evidence>
<dbReference type="eggNOG" id="COG1404">
    <property type="taxonomic scope" value="Bacteria"/>
</dbReference>
<evidence type="ECO:0000256" key="1">
    <source>
        <dbReference type="ARBA" id="ARBA00011073"/>
    </source>
</evidence>
<evidence type="ECO:0000259" key="12">
    <source>
        <dbReference type="Pfam" id="PF00082"/>
    </source>
</evidence>
<dbReference type="CDD" id="cd07474">
    <property type="entry name" value="Peptidases_S8_subtilisin_Vpr-like"/>
    <property type="match status" value="1"/>
</dbReference>
<dbReference type="InterPro" id="IPR022398">
    <property type="entry name" value="Peptidase_S8_His-AS"/>
</dbReference>
<evidence type="ECO:0000256" key="4">
    <source>
        <dbReference type="ARBA" id="ARBA00022670"/>
    </source>
</evidence>
<dbReference type="GO" id="GO:0006508">
    <property type="term" value="P:proteolysis"/>
    <property type="evidence" value="ECO:0007669"/>
    <property type="project" value="UniProtKB-KW"/>
</dbReference>
<organism evidence="14 15">
    <name type="scientific">Anaerolinea thermophila (strain DSM 14523 / JCM 11388 / NBRC 100420 / UNI-1)</name>
    <dbReference type="NCBI Taxonomy" id="926569"/>
    <lineage>
        <taxon>Bacteria</taxon>
        <taxon>Bacillati</taxon>
        <taxon>Chloroflexota</taxon>
        <taxon>Anaerolineae</taxon>
        <taxon>Anaerolineales</taxon>
        <taxon>Anaerolineaceae</taxon>
        <taxon>Anaerolinea</taxon>
    </lineage>
</organism>
<dbReference type="Pfam" id="PF02225">
    <property type="entry name" value="PA"/>
    <property type="match status" value="1"/>
</dbReference>
<keyword evidence="4 9" id="KW-0645">Protease</keyword>
<dbReference type="PROSITE" id="PS00138">
    <property type="entry name" value="SUBTILASE_SER"/>
    <property type="match status" value="1"/>
</dbReference>
<keyword evidence="3" id="KW-0964">Secreted</keyword>
<dbReference type="FunCoup" id="E8MZG2">
    <property type="interactions" value="92"/>
</dbReference>
<dbReference type="OrthoDB" id="9762689at2"/>
<dbReference type="InParanoid" id="E8MZG2"/>
<dbReference type="EMBL" id="AP012029">
    <property type="protein sequence ID" value="BAJ64510.1"/>
    <property type="molecule type" value="Genomic_DNA"/>
</dbReference>
<gene>
    <name evidence="14" type="ordered locus">ANT_24840</name>
</gene>
<keyword evidence="15" id="KW-1185">Reference proteome</keyword>
<keyword evidence="2" id="KW-0134">Cell wall</keyword>
<protein>
    <submittedName>
        <fullName evidence="14">Subtilisin family peptidase</fullName>
        <ecNumber evidence="14">3.4.21.-</ecNumber>
    </submittedName>
</protein>
<feature type="domain" description="PA" evidence="13">
    <location>
        <begin position="454"/>
        <end position="539"/>
    </location>
</feature>
<dbReference type="PRINTS" id="PR00723">
    <property type="entry name" value="SUBTILISIN"/>
</dbReference>
<dbReference type="PANTHER" id="PTHR43806">
    <property type="entry name" value="PEPTIDASE S8"/>
    <property type="match status" value="1"/>
</dbReference>
<keyword evidence="11" id="KW-1133">Transmembrane helix</keyword>
<dbReference type="PROSITE" id="PS51892">
    <property type="entry name" value="SUBTILASE"/>
    <property type="match status" value="1"/>
</dbReference>
<dbReference type="Gene3D" id="3.40.50.200">
    <property type="entry name" value="Peptidase S8/S53 domain"/>
    <property type="match status" value="1"/>
</dbReference>
<dbReference type="InterPro" id="IPR015500">
    <property type="entry name" value="Peptidase_S8_subtilisin-rel"/>
</dbReference>
<keyword evidence="11" id="KW-0812">Transmembrane</keyword>
<sequence length="1118" mass="117635">MRRHSRMKPQRLLWNILSIVMVVALVFGWNTPTPVVAQSSGPVDRSQFKPERLSGEVSSDAVERLSQKSGIVDVVVELEEEPTAVTFAKARETMSLESANELAANRLKALEAAQRNLLAQMDKAGIGQKVLFQTQRVFNGIYMKVDAKKIREIARMPGVKAVLPLVPKELDNNYSVPLIGAPQVWQSYLVRGEGVKVGIIDTGIDYLHTDFGGSGTGYDTNDFTVDEPGFADGYPSAKVVGGWDFAGDAYDANDSASVPQPDPDPMDCNGHGSHVAGTVAGYGTNTDGTTYIGGYSTTTPFTSAMDIGPGVAPLAKLYALRVFGCSGSTNLTDAAIEWATDPNKDGKFDDRLDVINMSLGSSYGSEFDTSAIASNNAALVGVIVVASAGNSSDTHYITGAPGVATRAISVASSQDAGNINTTSQFSVNGGSQAGLKPAVEAAFGADLAVTGDITADLGYDSTNPQGCTAFASGTFTGKVALISRGGCTFVTKVKNAQNAGAVAVIVFNNVAGAPFVMGGSDPTITIPSVMTDLGTGNALVTALGSETVNVTLSAQWRYSLRTDPGPTASLIDQPSSFTSRGPRRVDSFLKPDIAAPGDTIYSVAVRTGKYGTSMSGTSMAAPHMTGVMALMRQWKPTWTVEELKANVMNTATYDITPGTTKYAPQRVGAGRVNVPAALTNEVILYNAQDAGAVSVSFGAPQVTALTSWTKTVRVVNKGGTAMTYTPSIVQRTQVPGVTFELLDSSDAPLTSLTVPAGGSVEFKLKMTADPAGMTHPRDATMAASQTIARFWMAEASGLIVLTPASGTALRLPYYAAPRPASTLHAASTSVTVDSTGAALVSLAGNPVDTSTIAAPPVGEISLTTAFELLGTSPNENLNTGNAALEAVLDAADLKYVGVMTDAHLYPTTGVEDPDATLYFAIATHGQWSTLNEVEFDVYIDVNQDGTDDYVLFTWNYGRASGGSNPTDTFVTVLYDLAGGTMLVESYVNLYSPASIDTVAFNNSVVVLPVYTADFLTNTDSSFNFYVATFAREAENAVDQSAVMTYDAAHPALDTTGGYTGLPVWYPGDDIPVQVHYTAGRDAGNLLLLYHHNAEDATIKRAEVVKVFDHFTYMPAIVK</sequence>
<dbReference type="PROSITE" id="PS00137">
    <property type="entry name" value="SUBTILASE_HIS"/>
    <property type="match status" value="1"/>
</dbReference>
<dbReference type="PANTHER" id="PTHR43806:SF11">
    <property type="entry name" value="CEREVISIN-RELATED"/>
    <property type="match status" value="1"/>
</dbReference>
<dbReference type="PROSITE" id="PS00136">
    <property type="entry name" value="SUBTILASE_ASP"/>
    <property type="match status" value="1"/>
</dbReference>
<keyword evidence="7 9" id="KW-0720">Serine protease</keyword>
<evidence type="ECO:0000256" key="8">
    <source>
        <dbReference type="PIRSR" id="PIRSR615500-1"/>
    </source>
</evidence>
<dbReference type="SUPFAM" id="SSF52743">
    <property type="entry name" value="Subtilisin-like"/>
    <property type="match status" value="1"/>
</dbReference>
<feature type="transmembrane region" description="Helical" evidence="11">
    <location>
        <begin position="12"/>
        <end position="29"/>
    </location>
</feature>
<feature type="active site" description="Charge relay system" evidence="8 9">
    <location>
        <position position="271"/>
    </location>
</feature>
<dbReference type="InterPro" id="IPR046450">
    <property type="entry name" value="PA_dom_sf"/>
</dbReference>
<feature type="active site" description="Charge relay system" evidence="8 9">
    <location>
        <position position="201"/>
    </location>
</feature>
<evidence type="ECO:0000256" key="9">
    <source>
        <dbReference type="PROSITE-ProRule" id="PRU01240"/>
    </source>
</evidence>
<dbReference type="InterPro" id="IPR003137">
    <property type="entry name" value="PA_domain"/>
</dbReference>
<feature type="domain" description="Peptidase S8/S53" evidence="12">
    <location>
        <begin position="192"/>
        <end position="670"/>
    </location>
</feature>
<accession>E8MZG2</accession>
<proteinExistence type="inferred from homology"/>
<keyword evidence="6 9" id="KW-0378">Hydrolase</keyword>
<keyword evidence="5" id="KW-0732">Signal</keyword>
<dbReference type="InterPro" id="IPR023827">
    <property type="entry name" value="Peptidase_S8_Asp-AS"/>
</dbReference>
<evidence type="ECO:0000259" key="13">
    <source>
        <dbReference type="Pfam" id="PF02225"/>
    </source>
</evidence>
<dbReference type="CDD" id="cd04818">
    <property type="entry name" value="PA_subtilisin_1"/>
    <property type="match status" value="1"/>
</dbReference>
<dbReference type="EC" id="3.4.21.-" evidence="14"/>